<name>A0A1I4KIC1_9BACI</name>
<dbReference type="OrthoDB" id="9808017at2"/>
<dbReference type="Gene3D" id="1.10.10.10">
    <property type="entry name" value="Winged helix-like DNA-binding domain superfamily/Winged helix DNA-binding domain"/>
    <property type="match status" value="1"/>
</dbReference>
<organism evidence="2 3">
    <name type="scientific">Salibacterium qingdaonense</name>
    <dbReference type="NCBI Taxonomy" id="266892"/>
    <lineage>
        <taxon>Bacteria</taxon>
        <taxon>Bacillati</taxon>
        <taxon>Bacillota</taxon>
        <taxon>Bacilli</taxon>
        <taxon>Bacillales</taxon>
        <taxon>Bacillaceae</taxon>
    </lineage>
</organism>
<dbReference type="PANTHER" id="PTHR33169">
    <property type="entry name" value="PADR-FAMILY TRANSCRIPTIONAL REGULATOR"/>
    <property type="match status" value="1"/>
</dbReference>
<dbReference type="InterPro" id="IPR036388">
    <property type="entry name" value="WH-like_DNA-bd_sf"/>
</dbReference>
<gene>
    <name evidence="2" type="ORF">SAMN04488054_10534</name>
</gene>
<dbReference type="PANTHER" id="PTHR33169:SF25">
    <property type="entry name" value="DNA-BINDING PROTEIN YIZB-RELATED"/>
    <property type="match status" value="1"/>
</dbReference>
<keyword evidence="3" id="KW-1185">Reference proteome</keyword>
<dbReference type="Pfam" id="PF03551">
    <property type="entry name" value="PadR"/>
    <property type="match status" value="1"/>
</dbReference>
<dbReference type="SUPFAM" id="SSF46785">
    <property type="entry name" value="Winged helix' DNA-binding domain"/>
    <property type="match status" value="1"/>
</dbReference>
<dbReference type="RefSeq" id="WP_090926143.1">
    <property type="nucleotide sequence ID" value="NZ_FOTY01000005.1"/>
</dbReference>
<evidence type="ECO:0000313" key="2">
    <source>
        <dbReference type="EMBL" id="SFL78528.1"/>
    </source>
</evidence>
<dbReference type="InterPro" id="IPR052509">
    <property type="entry name" value="Metal_resp_DNA-bind_regulator"/>
</dbReference>
<dbReference type="InterPro" id="IPR036390">
    <property type="entry name" value="WH_DNA-bd_sf"/>
</dbReference>
<protein>
    <submittedName>
        <fullName evidence="2">Transcriptional regulator, PadR family</fullName>
    </submittedName>
</protein>
<reference evidence="2 3" key="1">
    <citation type="submission" date="2016-10" db="EMBL/GenBank/DDBJ databases">
        <authorList>
            <person name="de Groot N.N."/>
        </authorList>
    </citation>
    <scope>NUCLEOTIDE SEQUENCE [LARGE SCALE GENOMIC DNA]</scope>
    <source>
        <strain evidence="2 3">CGMCC 1.6134</strain>
    </source>
</reference>
<accession>A0A1I4KIC1</accession>
<dbReference type="InterPro" id="IPR005149">
    <property type="entry name" value="Tscrpt_reg_PadR_N"/>
</dbReference>
<dbReference type="AlphaFoldDB" id="A0A1I4KIC1"/>
<sequence>MDKEMMKGNIDLILLSLVADRDLYGYEMTKKLKSLSDEAYNMSEGTLYPALKRMERKGWVTSYWSTPEGERRKKYYAITEEGGAELERKRRDWASLHDLLDKAGRAYDT</sequence>
<dbReference type="EMBL" id="FOTY01000005">
    <property type="protein sequence ID" value="SFL78528.1"/>
    <property type="molecule type" value="Genomic_DNA"/>
</dbReference>
<evidence type="ECO:0000259" key="1">
    <source>
        <dbReference type="Pfam" id="PF03551"/>
    </source>
</evidence>
<proteinExistence type="predicted"/>
<dbReference type="Proteomes" id="UP000199668">
    <property type="component" value="Unassembled WGS sequence"/>
</dbReference>
<evidence type="ECO:0000313" key="3">
    <source>
        <dbReference type="Proteomes" id="UP000199668"/>
    </source>
</evidence>
<dbReference type="STRING" id="266892.SAMN04488054_10534"/>
<feature type="domain" description="Transcription regulator PadR N-terminal" evidence="1">
    <location>
        <begin position="14"/>
        <end position="87"/>
    </location>
</feature>